<keyword evidence="2" id="KW-1185">Reference proteome</keyword>
<dbReference type="EMBL" id="CM042018">
    <property type="protein sequence ID" value="KAI3827917.1"/>
    <property type="molecule type" value="Genomic_DNA"/>
</dbReference>
<evidence type="ECO:0000313" key="2">
    <source>
        <dbReference type="Proteomes" id="UP001056120"/>
    </source>
</evidence>
<name>A0ACB9K6L8_9ASTR</name>
<comment type="caution">
    <text evidence="1">The sequence shown here is derived from an EMBL/GenBank/DDBJ whole genome shotgun (WGS) entry which is preliminary data.</text>
</comment>
<proteinExistence type="predicted"/>
<organism evidence="1 2">
    <name type="scientific">Smallanthus sonchifolius</name>
    <dbReference type="NCBI Taxonomy" id="185202"/>
    <lineage>
        <taxon>Eukaryota</taxon>
        <taxon>Viridiplantae</taxon>
        <taxon>Streptophyta</taxon>
        <taxon>Embryophyta</taxon>
        <taxon>Tracheophyta</taxon>
        <taxon>Spermatophyta</taxon>
        <taxon>Magnoliopsida</taxon>
        <taxon>eudicotyledons</taxon>
        <taxon>Gunneridae</taxon>
        <taxon>Pentapetalae</taxon>
        <taxon>asterids</taxon>
        <taxon>campanulids</taxon>
        <taxon>Asterales</taxon>
        <taxon>Asteraceae</taxon>
        <taxon>Asteroideae</taxon>
        <taxon>Heliantheae alliance</taxon>
        <taxon>Millerieae</taxon>
        <taxon>Smallanthus</taxon>
    </lineage>
</organism>
<gene>
    <name evidence="1" type="ORF">L1987_02006</name>
</gene>
<protein>
    <submittedName>
        <fullName evidence="1">Uncharacterized protein</fullName>
    </submittedName>
</protein>
<evidence type="ECO:0000313" key="1">
    <source>
        <dbReference type="EMBL" id="KAI3827917.1"/>
    </source>
</evidence>
<accession>A0ACB9K6L8</accession>
<reference evidence="2" key="1">
    <citation type="journal article" date="2022" name="Mol. Ecol. Resour.">
        <title>The genomes of chicory, endive, great burdock and yacon provide insights into Asteraceae palaeo-polyploidization history and plant inulin production.</title>
        <authorList>
            <person name="Fan W."/>
            <person name="Wang S."/>
            <person name="Wang H."/>
            <person name="Wang A."/>
            <person name="Jiang F."/>
            <person name="Liu H."/>
            <person name="Zhao H."/>
            <person name="Xu D."/>
            <person name="Zhang Y."/>
        </authorList>
    </citation>
    <scope>NUCLEOTIDE SEQUENCE [LARGE SCALE GENOMIC DNA]</scope>
    <source>
        <strain evidence="2">cv. Yunnan</strain>
    </source>
</reference>
<dbReference type="Proteomes" id="UP001056120">
    <property type="component" value="Linkage Group LG01"/>
</dbReference>
<reference evidence="1 2" key="2">
    <citation type="journal article" date="2022" name="Mol. Ecol. Resour.">
        <title>The genomes of chicory, endive, great burdock and yacon provide insights into Asteraceae paleo-polyploidization history and plant inulin production.</title>
        <authorList>
            <person name="Fan W."/>
            <person name="Wang S."/>
            <person name="Wang H."/>
            <person name="Wang A."/>
            <person name="Jiang F."/>
            <person name="Liu H."/>
            <person name="Zhao H."/>
            <person name="Xu D."/>
            <person name="Zhang Y."/>
        </authorList>
    </citation>
    <scope>NUCLEOTIDE SEQUENCE [LARGE SCALE GENOMIC DNA]</scope>
    <source>
        <strain evidence="2">cv. Yunnan</strain>
        <tissue evidence="1">Leaves</tissue>
    </source>
</reference>
<sequence>MNDVECLIKKGTENHPHDDDFTRFKSAYEGKIIKFTSNKGEVSNKDVVKTKETDDTQDKYGLELSQYDIRNFVFQYEHGAAVPRVSFKTLHPNIYLHVVNNSLDCGVFVMRHMETYKCTSIKEWKWGLDKECEWQKTQLNDMRLKYLAKILLYDINKHKQAVESEVRDYVQLEDGLKNKMKSTVYERIKARAAKAL</sequence>